<comment type="catalytic activity">
    <reaction evidence="3 4">
        <text>(R)-4'-phosphopantothenate + L-cysteine + CTP = N-[(R)-4-phosphopantothenoyl]-L-cysteine + CMP + diphosphate + H(+)</text>
        <dbReference type="Rhea" id="RHEA:19397"/>
        <dbReference type="ChEBI" id="CHEBI:10986"/>
        <dbReference type="ChEBI" id="CHEBI:15378"/>
        <dbReference type="ChEBI" id="CHEBI:33019"/>
        <dbReference type="ChEBI" id="CHEBI:35235"/>
        <dbReference type="ChEBI" id="CHEBI:37563"/>
        <dbReference type="ChEBI" id="CHEBI:59458"/>
        <dbReference type="ChEBI" id="CHEBI:60377"/>
        <dbReference type="EC" id="6.3.2.5"/>
    </reaction>
</comment>
<comment type="cofactor">
    <cofactor evidence="3">
        <name>FMN</name>
        <dbReference type="ChEBI" id="CHEBI:58210"/>
    </cofactor>
    <text evidence="3">Binds 1 FMN per subunit.</text>
</comment>
<dbReference type="InterPro" id="IPR036551">
    <property type="entry name" value="Flavin_trans-like"/>
</dbReference>
<dbReference type="EC" id="6.3.2.5" evidence="3"/>
<feature type="binding site" evidence="3">
    <location>
        <begin position="306"/>
        <end position="309"/>
    </location>
    <ligand>
        <name>CTP</name>
        <dbReference type="ChEBI" id="CHEBI:37563"/>
    </ligand>
</feature>
<dbReference type="HAMAP" id="MF_02225">
    <property type="entry name" value="CoaBC"/>
    <property type="match status" value="1"/>
</dbReference>
<comment type="similarity">
    <text evidence="3 4">In the N-terminal section; belongs to the HFCD (homo-oligomeric flavin containing Cys decarboxylase) superfamily.</text>
</comment>
<dbReference type="InterPro" id="IPR003382">
    <property type="entry name" value="Flavoprotein"/>
</dbReference>
<feature type="region of interest" description="Phosphopantothenate--cysteine ligase" evidence="3">
    <location>
        <begin position="191"/>
        <end position="409"/>
    </location>
</feature>
<comment type="function">
    <text evidence="4">Catalyzes two steps in the biosynthesis of coenzyme A. In the first step cysteine is conjugated to 4'-phosphopantothenate to form 4-phosphopantothenoylcysteine, in the latter compound is decarboxylated to form 4'-phosphopantotheine.</text>
</comment>
<dbReference type="NCBIfam" id="TIGR00521">
    <property type="entry name" value="coaBC_dfp"/>
    <property type="match status" value="1"/>
</dbReference>
<dbReference type="GO" id="GO:0046872">
    <property type="term" value="F:metal ion binding"/>
    <property type="evidence" value="ECO:0007669"/>
    <property type="project" value="UniProtKB-KW"/>
</dbReference>
<dbReference type="OrthoDB" id="9802554at2"/>
<comment type="similarity">
    <text evidence="3 4">In the C-terminal section; belongs to the PPC synthetase family.</text>
</comment>
<gene>
    <name evidence="3 7" type="primary">coaBC</name>
    <name evidence="7" type="ORF">HMPREF0889_1623</name>
    <name evidence="8" type="ORF">HMPREF1039_1024</name>
</gene>
<dbReference type="RefSeq" id="WP_007391371.1">
    <property type="nucleotide sequence ID" value="NZ_ADGP01000019.1"/>
</dbReference>
<dbReference type="Gene3D" id="3.40.50.1950">
    <property type="entry name" value="Flavin prenyltransferase-like"/>
    <property type="match status" value="1"/>
</dbReference>
<evidence type="ECO:0000256" key="1">
    <source>
        <dbReference type="ARBA" id="ARBA00022793"/>
    </source>
</evidence>
<evidence type="ECO:0000313" key="10">
    <source>
        <dbReference type="Proteomes" id="UP000004018"/>
    </source>
</evidence>
<evidence type="ECO:0000256" key="2">
    <source>
        <dbReference type="ARBA" id="ARBA00023239"/>
    </source>
</evidence>
<keyword evidence="3" id="KW-0460">Magnesium</keyword>
<dbReference type="Pfam" id="PF02441">
    <property type="entry name" value="Flavoprotein"/>
    <property type="match status" value="1"/>
</dbReference>
<accession>D3LUS7</accession>
<evidence type="ECO:0000313" key="8">
    <source>
        <dbReference type="EMBL" id="EGL39766.1"/>
    </source>
</evidence>
<dbReference type="EMBL" id="AFIJ01000033">
    <property type="protein sequence ID" value="EGL39766.1"/>
    <property type="molecule type" value="Genomic_DNA"/>
</dbReference>
<keyword evidence="3 4" id="KW-0285">Flavoprotein</keyword>
<protein>
    <recommendedName>
        <fullName evidence="3">Coenzyme A biosynthesis bifunctional protein CoaBC</fullName>
    </recommendedName>
    <alternativeName>
        <fullName evidence="3">DNA/pantothenate metabolism flavoprotein</fullName>
    </alternativeName>
    <alternativeName>
        <fullName evidence="3">Phosphopantothenoylcysteine synthetase/decarboxylase</fullName>
        <shortName evidence="3">PPCS-PPCDC</shortName>
    </alternativeName>
    <domain>
        <recommendedName>
            <fullName evidence="3">Phosphopantothenoylcysteine decarboxylase</fullName>
            <shortName evidence="3">PPC decarboxylase</shortName>
            <shortName evidence="3">PPC-DC</shortName>
            <ecNumber evidence="3">4.1.1.36</ecNumber>
        </recommendedName>
        <alternativeName>
            <fullName evidence="3">CoaC</fullName>
        </alternativeName>
    </domain>
    <domain>
        <recommendedName>
            <fullName evidence="3">Phosphopantothenate--cysteine ligase</fullName>
            <ecNumber evidence="3">6.3.2.5</ecNumber>
        </recommendedName>
        <alternativeName>
            <fullName evidence="3">CoaB</fullName>
        </alternativeName>
        <alternativeName>
            <fullName evidence="3">Phosphopantothenoylcysteine synthetase</fullName>
            <shortName evidence="3">PPC synthetase</shortName>
            <shortName evidence="3">PPC-S</shortName>
        </alternativeName>
    </domain>
</protein>
<proteinExistence type="inferred from homology"/>
<keyword evidence="3" id="KW-0511">Multifunctional enzyme</keyword>
<reference evidence="7" key="2">
    <citation type="submission" date="2009-12" db="EMBL/GenBank/DDBJ databases">
        <authorList>
            <person name="Madupu R."/>
            <person name="Durkin A.S."/>
            <person name="Torralba M."/>
            <person name="Methe B."/>
            <person name="Sutton G.G."/>
            <person name="Strausberg R.L."/>
            <person name="Nelson K.E."/>
        </authorList>
    </citation>
    <scope>NUCLEOTIDE SEQUENCE</scope>
    <source>
        <strain evidence="7">28L</strain>
    </source>
</reference>
<dbReference type="InterPro" id="IPR035929">
    <property type="entry name" value="CoaB-like_sf"/>
</dbReference>
<dbReference type="SUPFAM" id="SSF52507">
    <property type="entry name" value="Homo-oligomeric flavin-containing Cys decarboxylases, HFCD"/>
    <property type="match status" value="1"/>
</dbReference>
<evidence type="ECO:0000256" key="3">
    <source>
        <dbReference type="HAMAP-Rule" id="MF_02225"/>
    </source>
</evidence>
<evidence type="ECO:0000313" key="9">
    <source>
        <dbReference type="Proteomes" id="UP000003242"/>
    </source>
</evidence>
<comment type="caution">
    <text evidence="3">Lacks conserved residue(s) required for the propagation of feature annotation.</text>
</comment>
<evidence type="ECO:0000256" key="4">
    <source>
        <dbReference type="RuleBase" id="RU364078"/>
    </source>
</evidence>
<dbReference type="Proteomes" id="UP000003242">
    <property type="component" value="Unassembled WGS sequence"/>
</dbReference>
<dbReference type="Gene3D" id="3.40.50.10300">
    <property type="entry name" value="CoaB-like"/>
    <property type="match status" value="1"/>
</dbReference>
<dbReference type="GO" id="GO:0004633">
    <property type="term" value="F:phosphopantothenoylcysteine decarboxylase activity"/>
    <property type="evidence" value="ECO:0007669"/>
    <property type="project" value="UniProtKB-UniRule"/>
</dbReference>
<evidence type="ECO:0000259" key="5">
    <source>
        <dbReference type="Pfam" id="PF02441"/>
    </source>
</evidence>
<keyword evidence="3 4" id="KW-0436">Ligase</keyword>
<comment type="catalytic activity">
    <reaction evidence="3 4">
        <text>N-[(R)-4-phosphopantothenoyl]-L-cysteine + H(+) = (R)-4'-phosphopantetheine + CO2</text>
        <dbReference type="Rhea" id="RHEA:16793"/>
        <dbReference type="ChEBI" id="CHEBI:15378"/>
        <dbReference type="ChEBI" id="CHEBI:16526"/>
        <dbReference type="ChEBI" id="CHEBI:59458"/>
        <dbReference type="ChEBI" id="CHEBI:61723"/>
        <dbReference type="EC" id="4.1.1.36"/>
    </reaction>
</comment>
<comment type="caution">
    <text evidence="7">The sequence shown here is derived from an EMBL/GenBank/DDBJ whole genome shotgun (WGS) entry which is preliminary data.</text>
</comment>
<dbReference type="AlphaFoldDB" id="D3LUS7"/>
<dbReference type="eggNOG" id="COG0452">
    <property type="taxonomic scope" value="Bacteria"/>
</dbReference>
<dbReference type="GO" id="GO:0010181">
    <property type="term" value="F:FMN binding"/>
    <property type="evidence" value="ECO:0007669"/>
    <property type="project" value="UniProtKB-UniRule"/>
</dbReference>
<feature type="binding site" evidence="3">
    <location>
        <position position="342"/>
    </location>
    <ligand>
        <name>CTP</name>
        <dbReference type="ChEBI" id="CHEBI:37563"/>
    </ligand>
</feature>
<dbReference type="EC" id="4.1.1.36" evidence="3"/>
<reference evidence="8 10" key="3">
    <citation type="submission" date="2011-04" db="EMBL/GenBank/DDBJ databases">
        <authorList>
            <person name="Harkins D.M."/>
            <person name="Madupu R."/>
            <person name="Durkin A.S."/>
            <person name="Torralba M."/>
            <person name="Methe B."/>
            <person name="Sutton G.G."/>
            <person name="Nelson K.E."/>
        </authorList>
    </citation>
    <scope>NUCLEOTIDE SEQUENCE [LARGE SCALE GENOMIC DNA]</scope>
    <source>
        <strain evidence="8 10">UPII 199-6</strain>
    </source>
</reference>
<dbReference type="STRING" id="699218.HMPREF0889_1623"/>
<organism evidence="7 9">
    <name type="scientific">Megasphaera lornae</name>
    <dbReference type="NCBI Taxonomy" id="1000568"/>
    <lineage>
        <taxon>Bacteria</taxon>
        <taxon>Bacillati</taxon>
        <taxon>Bacillota</taxon>
        <taxon>Negativicutes</taxon>
        <taxon>Veillonellales</taxon>
        <taxon>Veillonellaceae</taxon>
        <taxon>Megasphaera</taxon>
    </lineage>
</organism>
<dbReference type="SUPFAM" id="SSF102645">
    <property type="entry name" value="CoaB-like"/>
    <property type="match status" value="1"/>
</dbReference>
<comment type="cofactor">
    <cofactor evidence="3">
        <name>Mg(2+)</name>
        <dbReference type="ChEBI" id="CHEBI:18420"/>
    </cofactor>
</comment>
<dbReference type="UniPathway" id="UPA00241">
    <property type="reaction ID" value="UER00353"/>
</dbReference>
<feature type="domain" description="DNA/pantothenate metabolism flavoprotein C-terminal" evidence="6">
    <location>
        <begin position="186"/>
        <end position="396"/>
    </location>
</feature>
<dbReference type="EMBL" id="ADGP01000019">
    <property type="protein sequence ID" value="EFD94076.1"/>
    <property type="molecule type" value="Genomic_DNA"/>
</dbReference>
<feature type="binding site" evidence="3">
    <location>
        <position position="280"/>
    </location>
    <ligand>
        <name>CTP</name>
        <dbReference type="ChEBI" id="CHEBI:37563"/>
    </ligand>
</feature>
<dbReference type="Pfam" id="PF04127">
    <property type="entry name" value="DFP"/>
    <property type="match status" value="1"/>
</dbReference>
<reference evidence="9" key="1">
    <citation type="submission" date="2009-12" db="EMBL/GenBank/DDBJ databases">
        <title>Sequence of Clostridiales genomosp. BVAB3 str. UPII9-5.</title>
        <authorList>
            <person name="Madupu R."/>
            <person name="Durkin A.S."/>
            <person name="Torralba M."/>
            <person name="Methe B."/>
            <person name="Sutton G.G."/>
            <person name="Strausberg R.L."/>
            <person name="Nelson K.E."/>
        </authorList>
    </citation>
    <scope>NUCLEOTIDE SEQUENCE [LARGE SCALE GENOMIC DNA]</scope>
    <source>
        <strain evidence="9">28L</strain>
    </source>
</reference>
<comment type="pathway">
    <text evidence="3 4">Cofactor biosynthesis; coenzyme A biosynthesis; CoA from (R)-pantothenate: step 3/5.</text>
</comment>
<evidence type="ECO:0000259" key="6">
    <source>
        <dbReference type="Pfam" id="PF04127"/>
    </source>
</evidence>
<dbReference type="GO" id="GO:0004632">
    <property type="term" value="F:phosphopantothenate--cysteine ligase activity"/>
    <property type="evidence" value="ECO:0007669"/>
    <property type="project" value="UniProtKB-UniRule"/>
</dbReference>
<dbReference type="InterPro" id="IPR005252">
    <property type="entry name" value="CoaBC"/>
</dbReference>
<dbReference type="GO" id="GO:0015937">
    <property type="term" value="P:coenzyme A biosynthetic process"/>
    <property type="evidence" value="ECO:0007669"/>
    <property type="project" value="UniProtKB-UniRule"/>
</dbReference>
<dbReference type="Proteomes" id="UP000004018">
    <property type="component" value="Unassembled WGS sequence"/>
</dbReference>
<feature type="domain" description="Flavoprotein" evidence="5">
    <location>
        <begin position="6"/>
        <end position="176"/>
    </location>
</feature>
<feature type="active site" description="Proton donor" evidence="3">
    <location>
        <position position="158"/>
    </location>
</feature>
<dbReference type="GO" id="GO:0071513">
    <property type="term" value="C:phosphopantothenoylcysteine decarboxylase complex"/>
    <property type="evidence" value="ECO:0007669"/>
    <property type="project" value="TreeGrafter"/>
</dbReference>
<keyword evidence="3 4" id="KW-0288">FMN</keyword>
<comment type="function">
    <text evidence="3">Catalyzes two sequential steps in the biosynthesis of coenzyme A. In the first step cysteine is conjugated to 4'-phosphopantothenate to form 4-phosphopantothenoylcysteine. In the second step the latter compound is decarboxylated to form 4'-phosphopantotheine.</text>
</comment>
<feature type="binding site" evidence="3">
    <location>
        <position position="290"/>
    </location>
    <ligand>
        <name>CTP</name>
        <dbReference type="ChEBI" id="CHEBI:37563"/>
    </ligand>
</feature>
<keyword evidence="1 3" id="KW-0210">Decarboxylase</keyword>
<keyword evidence="3" id="KW-0479">Metal-binding</keyword>
<name>D3LUS7_9FIRM</name>
<feature type="binding site" evidence="3">
    <location>
        <position position="324"/>
    </location>
    <ligand>
        <name>CTP</name>
        <dbReference type="ChEBI" id="CHEBI:37563"/>
    </ligand>
</feature>
<dbReference type="PANTHER" id="PTHR14359:SF6">
    <property type="entry name" value="PHOSPHOPANTOTHENOYLCYSTEINE DECARBOXYLASE"/>
    <property type="match status" value="1"/>
</dbReference>
<dbReference type="GO" id="GO:0015941">
    <property type="term" value="P:pantothenate catabolic process"/>
    <property type="evidence" value="ECO:0007669"/>
    <property type="project" value="InterPro"/>
</dbReference>
<feature type="binding site" evidence="3">
    <location>
        <position position="338"/>
    </location>
    <ligand>
        <name>CTP</name>
        <dbReference type="ChEBI" id="CHEBI:37563"/>
    </ligand>
</feature>
<dbReference type="PANTHER" id="PTHR14359">
    <property type="entry name" value="HOMO-OLIGOMERIC FLAVIN CONTAINING CYS DECARBOXYLASE FAMILY"/>
    <property type="match status" value="1"/>
</dbReference>
<sequence length="409" mass="43667">MLLKNKHVVFAVTGGIAAFKAAAAVSLLRKQGAEVKCIMTQHATEFITPLTLRELSGNPVAVSLFGEIPEFQVEHISLARWADILVIAPATANVIGKIAAGIADDLVTTVVMAATSPILLVPAMNTNMYENPIVQGNIEKLKQLGYGCMEPDAGPLACGVSGKGRMPEPQDIVQEIEFQVCRTTTLAHKRVLVTAGGTREPLDPVRFIGNHSSGRMGFAIAKAAAIAGAEVTLVSGINTLPTPRGVVRRIDVMTTGEMKAAVDSVYPQCDAVIKAAAVADYRAAHPASEKIKKDTATLHLELAKNPDILWELGQRKTHQLLVGFAAETTRVLEYGMAKLRKKNLDMLVANDVSAEGAGFQGDTNIATLLFADGTQEALEKMDKFALATIIVERVAALLAAHPERFEEDS</sequence>
<evidence type="ECO:0000313" key="7">
    <source>
        <dbReference type="EMBL" id="EFD94076.1"/>
    </source>
</evidence>
<comment type="pathway">
    <text evidence="3 4">Cofactor biosynthesis; coenzyme A biosynthesis; CoA from (R)-pantothenate: step 2/5.</text>
</comment>
<keyword evidence="10" id="KW-1185">Reference proteome</keyword>
<feature type="region of interest" description="Phosphopantothenoylcysteine decarboxylase" evidence="3">
    <location>
        <begin position="1"/>
        <end position="190"/>
    </location>
</feature>
<keyword evidence="2 3" id="KW-0456">Lyase</keyword>
<dbReference type="InterPro" id="IPR007085">
    <property type="entry name" value="DNA/pantothenate-metab_flavo_C"/>
</dbReference>